<feature type="region of interest" description="Disordered" evidence="1">
    <location>
        <begin position="343"/>
        <end position="373"/>
    </location>
</feature>
<dbReference type="OrthoDB" id="289228at2759"/>
<feature type="region of interest" description="Disordered" evidence="1">
    <location>
        <begin position="631"/>
        <end position="684"/>
    </location>
</feature>
<keyword evidence="4" id="KW-1185">Reference proteome</keyword>
<feature type="compositionally biased region" description="Low complexity" evidence="1">
    <location>
        <begin position="478"/>
        <end position="496"/>
    </location>
</feature>
<protein>
    <recommendedName>
        <fullName evidence="2">TLDc domain-containing protein</fullName>
    </recommendedName>
</protein>
<accession>A0A2B7Y006</accession>
<comment type="caution">
    <text evidence="3">The sequence shown here is derived from an EMBL/GenBank/DDBJ whole genome shotgun (WGS) entry which is preliminary data.</text>
</comment>
<evidence type="ECO:0000313" key="4">
    <source>
        <dbReference type="Proteomes" id="UP000224634"/>
    </source>
</evidence>
<sequence>MQLKLLTLNSLLLKKEEASLTIYDVHFPTIEEISQILANRFAAKCFTPLELTHLKDNFYSRALDQDGMKYWNEEILSQFLGIPDGGGPNAAGADDDVDDAHSLDAGPVLFRMVSYLGAFPFQNTLAPSVLTFEALVKVIVLLTDRYGRVLKRGRRDRLKLLFGSLADIARRTIEEELAESLNSNISDDAKDSSLHASGFTIDAPANDEDEEDDDDLALAALEALDAMDVFKHDQRIDRTVYEARVSVDTFQRLLVLLLAIAPLDPLEPVSAYTTNRDKSSLQAIQSTADTILKALNLEDAQEGIDYKSFLKLVTSSLPYLFDPLAPLFEHLLFSKNLRLSRKRGSQTSTKEISEERPTTPPPPSQSPSSYSSSSSPVILPGSFESSILTPALLSHLSFFLATSSPVHNIFRNNTRFYPVFSSTVHGESLTSFSHHVLTWHAPSLLLLTGSTTVPSSGDEQTITIGAYLPSPWKLHTHSSSSTSSSTTYSKTSASPTDPSNRPCLFQLSPTHTLLQGSPLSTSTLRPNMPVASFSTKTGISIGCIIPPTSRTSLGSSSELLHPKPTGGGSLMIDHALETATFIISDGLNGEGVFLPPGLSPTSLTSISPSVKNSTTQISIYSLEIWGVVPSPPPPPSPPATTVAVATNGVSPSSPLQPSAPGSPPQQQQPQQPQQQYQQQQDAISLQRAHWAFEAREAERRRNINMKVGGGGESEAQSGRALLEMAGIIGDSKYSHGHGH</sequence>
<feature type="compositionally biased region" description="Low complexity" evidence="1">
    <location>
        <begin position="639"/>
        <end position="680"/>
    </location>
</feature>
<dbReference type="Pfam" id="PF07534">
    <property type="entry name" value="TLD"/>
    <property type="match status" value="1"/>
</dbReference>
<gene>
    <name evidence="3" type="ORF">AJ80_06061</name>
</gene>
<proteinExistence type="predicted"/>
<feature type="domain" description="TLDc" evidence="2">
    <location>
        <begin position="386"/>
        <end position="628"/>
    </location>
</feature>
<dbReference type="InterPro" id="IPR006571">
    <property type="entry name" value="TLDc_dom"/>
</dbReference>
<evidence type="ECO:0000313" key="3">
    <source>
        <dbReference type="EMBL" id="PGH14057.1"/>
    </source>
</evidence>
<evidence type="ECO:0000259" key="2">
    <source>
        <dbReference type="PROSITE" id="PS51886"/>
    </source>
</evidence>
<evidence type="ECO:0000256" key="1">
    <source>
        <dbReference type="SAM" id="MobiDB-lite"/>
    </source>
</evidence>
<reference evidence="3 4" key="1">
    <citation type="submission" date="2017-10" db="EMBL/GenBank/DDBJ databases">
        <title>Comparative genomics in systemic dimorphic fungi from Ajellomycetaceae.</title>
        <authorList>
            <person name="Munoz J.F."/>
            <person name="Mcewen J.G."/>
            <person name="Clay O.K."/>
            <person name="Cuomo C.A."/>
        </authorList>
    </citation>
    <scope>NUCLEOTIDE SEQUENCE [LARGE SCALE GENOMIC DNA]</scope>
    <source>
        <strain evidence="3 4">UAMH7299</strain>
    </source>
</reference>
<dbReference type="PROSITE" id="PS51886">
    <property type="entry name" value="TLDC"/>
    <property type="match status" value="1"/>
</dbReference>
<dbReference type="Proteomes" id="UP000224634">
    <property type="component" value="Unassembled WGS sequence"/>
</dbReference>
<dbReference type="SMART" id="SM00584">
    <property type="entry name" value="TLDc"/>
    <property type="match status" value="1"/>
</dbReference>
<feature type="region of interest" description="Disordered" evidence="1">
    <location>
        <begin position="478"/>
        <end position="502"/>
    </location>
</feature>
<name>A0A2B7Y006_POLH7</name>
<organism evidence="3 4">
    <name type="scientific">Polytolypa hystricis (strain UAMH7299)</name>
    <dbReference type="NCBI Taxonomy" id="1447883"/>
    <lineage>
        <taxon>Eukaryota</taxon>
        <taxon>Fungi</taxon>
        <taxon>Dikarya</taxon>
        <taxon>Ascomycota</taxon>
        <taxon>Pezizomycotina</taxon>
        <taxon>Eurotiomycetes</taxon>
        <taxon>Eurotiomycetidae</taxon>
        <taxon>Onygenales</taxon>
        <taxon>Onygenales incertae sedis</taxon>
        <taxon>Polytolypa</taxon>
    </lineage>
</organism>
<dbReference type="STRING" id="1447883.A0A2B7Y006"/>
<dbReference type="EMBL" id="PDNA01000097">
    <property type="protein sequence ID" value="PGH14057.1"/>
    <property type="molecule type" value="Genomic_DNA"/>
</dbReference>
<dbReference type="AlphaFoldDB" id="A0A2B7Y006"/>